<dbReference type="RefSeq" id="WP_100688069.1">
    <property type="nucleotide sequence ID" value="NZ_JBHTBD010000001.1"/>
</dbReference>
<evidence type="ECO:0000313" key="1">
    <source>
        <dbReference type="EMBL" id="MFC7294325.1"/>
    </source>
</evidence>
<organism evidence="1 2">
    <name type="scientific">Marinobacter aromaticivorans</name>
    <dbReference type="NCBI Taxonomy" id="1494078"/>
    <lineage>
        <taxon>Bacteria</taxon>
        <taxon>Pseudomonadati</taxon>
        <taxon>Pseudomonadota</taxon>
        <taxon>Gammaproteobacteria</taxon>
        <taxon>Pseudomonadales</taxon>
        <taxon>Marinobacteraceae</taxon>
        <taxon>Marinobacter</taxon>
    </lineage>
</organism>
<accession>A0ABW2ISY9</accession>
<dbReference type="EMBL" id="JBHTBD010000001">
    <property type="protein sequence ID" value="MFC7294325.1"/>
    <property type="molecule type" value="Genomic_DNA"/>
</dbReference>
<proteinExistence type="predicted"/>
<name>A0ABW2ISY9_9GAMM</name>
<sequence length="454" mass="49363">MRPRAWNASKRSLGGLYVGAFCLAWSYGATAQGLSDNVSRLAGSASVFTGVTHTRTDRAESTETNTEPGVGVSGQIGGTLESGANALALRYGGTLETDRETIDGGDGNNTSVTGASRYTYFDPGSRVDFNLGHTISSVRNNTGFELNPSSYDTENTLSAGAGLRFYPGKLTTLRFTGQAGRSYGDDYIGDQKSYTLGSELTRRLSDRSTGGLNLSRSWSDERGTDITIDTAQLVYSLQMESGYFRIGAGGSQAESEYSDGTISENEAVTGFAERAWVASNWRTAVKYDRSLSDSATELSLNQSPVFPLLPEAGTIRLRGLVIEDSLSISHNNRLVCDACNLGVYAKGALLESQNSGDKTHEYRAGVNLGFQLTSLQRLSFGYSWEADANEDADVIVDQIHRFNTSWTRQIAENTTFGVEFYQSYLRSKLARDDQDQFELRLVLSRGFSMTGARK</sequence>
<evidence type="ECO:0008006" key="3">
    <source>
        <dbReference type="Google" id="ProtNLM"/>
    </source>
</evidence>
<gene>
    <name evidence="1" type="ORF">ACFQQA_06280</name>
</gene>
<dbReference type="Proteomes" id="UP001596506">
    <property type="component" value="Unassembled WGS sequence"/>
</dbReference>
<evidence type="ECO:0000313" key="2">
    <source>
        <dbReference type="Proteomes" id="UP001596506"/>
    </source>
</evidence>
<keyword evidence="2" id="KW-1185">Reference proteome</keyword>
<comment type="caution">
    <text evidence="1">The sequence shown here is derived from an EMBL/GenBank/DDBJ whole genome shotgun (WGS) entry which is preliminary data.</text>
</comment>
<reference evidence="2" key="1">
    <citation type="journal article" date="2019" name="Int. J. Syst. Evol. Microbiol.">
        <title>The Global Catalogue of Microorganisms (GCM) 10K type strain sequencing project: providing services to taxonomists for standard genome sequencing and annotation.</title>
        <authorList>
            <consortium name="The Broad Institute Genomics Platform"/>
            <consortium name="The Broad Institute Genome Sequencing Center for Infectious Disease"/>
            <person name="Wu L."/>
            <person name="Ma J."/>
        </authorList>
    </citation>
    <scope>NUCLEOTIDE SEQUENCE [LARGE SCALE GENOMIC DNA]</scope>
    <source>
        <strain evidence="2">CCUG 60559</strain>
    </source>
</reference>
<protein>
    <recommendedName>
        <fullName evidence="3">TIGR03016 family PEP-CTERM system-associated outer membrane protein</fullName>
    </recommendedName>
</protein>